<evidence type="ECO:0000313" key="3">
    <source>
        <dbReference type="Proteomes" id="UP000238605"/>
    </source>
</evidence>
<dbReference type="PANTHER" id="PTHR42953:SF2">
    <property type="entry name" value="ADHESION PROTEIN"/>
    <property type="match status" value="1"/>
</dbReference>
<dbReference type="EMBL" id="PSNX01000015">
    <property type="protein sequence ID" value="PPE65329.1"/>
    <property type="molecule type" value="Genomic_DNA"/>
</dbReference>
<protein>
    <submittedName>
        <fullName evidence="2">Zinc ABC transporter substrate-binding protein</fullName>
    </submittedName>
</protein>
<dbReference type="GO" id="GO:0046872">
    <property type="term" value="F:metal ion binding"/>
    <property type="evidence" value="ECO:0007669"/>
    <property type="project" value="InterPro"/>
</dbReference>
<dbReference type="Gene3D" id="3.40.50.1980">
    <property type="entry name" value="Nitrogenase molybdenum iron protein domain"/>
    <property type="match status" value="2"/>
</dbReference>
<feature type="signal peptide" evidence="1">
    <location>
        <begin position="1"/>
        <end position="15"/>
    </location>
</feature>
<reference evidence="2 3" key="1">
    <citation type="submission" date="2018-02" db="EMBL/GenBank/DDBJ databases">
        <title>Reclassifiation of [Polyangium] brachysporum DSM 7029 as Guopingzhaonella breviflexa gen. nov., sp. nov., a member of the family Comamonadaceae.</title>
        <authorList>
            <person name="Tang B."/>
        </authorList>
    </citation>
    <scope>NUCLEOTIDE SEQUENCE [LARGE SCALE GENOMIC DNA]</scope>
    <source>
        <strain evidence="2 3">BCRC 80649</strain>
    </source>
</reference>
<dbReference type="InterPro" id="IPR050492">
    <property type="entry name" value="Bact_metal-bind_prot9"/>
</dbReference>
<name>A0A2S5SRK3_9BURK</name>
<dbReference type="GO" id="GO:0030001">
    <property type="term" value="P:metal ion transport"/>
    <property type="evidence" value="ECO:0007669"/>
    <property type="project" value="InterPro"/>
</dbReference>
<proteinExistence type="predicted"/>
<feature type="chain" id="PRO_5015492008" evidence="1">
    <location>
        <begin position="16"/>
        <end position="301"/>
    </location>
</feature>
<dbReference type="InterPro" id="IPR006127">
    <property type="entry name" value="ZnuA-like"/>
</dbReference>
<organism evidence="2 3">
    <name type="scientific">Caldimonas caldifontis</name>
    <dbReference type="NCBI Taxonomy" id="1452508"/>
    <lineage>
        <taxon>Bacteria</taxon>
        <taxon>Pseudomonadati</taxon>
        <taxon>Pseudomonadota</taxon>
        <taxon>Betaproteobacteria</taxon>
        <taxon>Burkholderiales</taxon>
        <taxon>Sphaerotilaceae</taxon>
        <taxon>Caldimonas</taxon>
    </lineage>
</organism>
<dbReference type="OrthoDB" id="9810636at2"/>
<accession>A0A2S5SRK3</accession>
<dbReference type="PANTHER" id="PTHR42953">
    <property type="entry name" value="HIGH-AFFINITY ZINC UPTAKE SYSTEM PROTEIN ZNUA-RELATED"/>
    <property type="match status" value="1"/>
</dbReference>
<comment type="caution">
    <text evidence="2">The sequence shown here is derived from an EMBL/GenBank/DDBJ whole genome shotgun (WGS) entry which is preliminary data.</text>
</comment>
<dbReference type="Pfam" id="PF01297">
    <property type="entry name" value="ZnuA"/>
    <property type="match status" value="1"/>
</dbReference>
<keyword evidence="1" id="KW-0732">Signal</keyword>
<gene>
    <name evidence="2" type="ORF">C1704_15440</name>
</gene>
<dbReference type="SUPFAM" id="SSF53807">
    <property type="entry name" value="Helical backbone' metal receptor"/>
    <property type="match status" value="1"/>
</dbReference>
<keyword evidence="3" id="KW-1185">Reference proteome</keyword>
<dbReference type="Proteomes" id="UP000238605">
    <property type="component" value="Unassembled WGS sequence"/>
</dbReference>
<sequence length="301" mass="32867">MAVLCCALAAPAAQALEVFACEPEWAALVKVLAPQARVTSATHALQDPHHIEARPALIGALRRADLAVCTGASLEAGWLPMLQQRAGNARVFNGRDGMFFAADHVTLMHDHAHTHLDRSLGDVHAEGNPHFHLDPHKLRQVAQALADRLARIDPAGAAGVRERHAAWVRQWDERIAAWETQAEPLMGRTLVAQHSTFGYLWEWLGLTQVADLEPRPGLPPTLAHLQRVLKDVADDPPRFIVQASYQDPQAGQWLAGRTGLPVKVLPATVTEQGRASTLEGLFDELIEQLLAALRASEGARR</sequence>
<evidence type="ECO:0000313" key="2">
    <source>
        <dbReference type="EMBL" id="PPE65329.1"/>
    </source>
</evidence>
<evidence type="ECO:0000256" key="1">
    <source>
        <dbReference type="SAM" id="SignalP"/>
    </source>
</evidence>
<dbReference type="AlphaFoldDB" id="A0A2S5SRK3"/>